<dbReference type="RefSeq" id="WP_185694247.1">
    <property type="nucleotide sequence ID" value="NZ_JACHVA010000127.1"/>
</dbReference>
<name>A0A7X1B0Z1_9BACT</name>
<dbReference type="SUPFAM" id="SSF161098">
    <property type="entry name" value="MetI-like"/>
    <property type="match status" value="2"/>
</dbReference>
<feature type="transmembrane region" description="Helical" evidence="7">
    <location>
        <begin position="25"/>
        <end position="46"/>
    </location>
</feature>
<protein>
    <recommendedName>
        <fullName evidence="8">ABC transmembrane type-1 domain-containing protein</fullName>
    </recommendedName>
</protein>
<evidence type="ECO:0000256" key="1">
    <source>
        <dbReference type="ARBA" id="ARBA00004651"/>
    </source>
</evidence>
<dbReference type="InterPro" id="IPR050809">
    <property type="entry name" value="UgpAE/MalFG_permease"/>
</dbReference>
<dbReference type="PANTHER" id="PTHR43227">
    <property type="entry name" value="BLL4140 PROTEIN"/>
    <property type="match status" value="1"/>
</dbReference>
<feature type="transmembrane region" description="Helical" evidence="7">
    <location>
        <begin position="358"/>
        <end position="380"/>
    </location>
</feature>
<proteinExistence type="predicted"/>
<dbReference type="InterPro" id="IPR000515">
    <property type="entry name" value="MetI-like"/>
</dbReference>
<accession>A0A7X1B0Z1</accession>
<dbReference type="Proteomes" id="UP000525652">
    <property type="component" value="Unassembled WGS sequence"/>
</dbReference>
<sequence length="495" mass="55589">MENNLTSEQLNSARKRAKFFQKSKLYLSLYLLVLPTTLSLLVFSYYPKIDVVIMSFFRWEPPSVQEYIGFDNFARAFKDPQFWQSFKLVGILLVANLLKLWPGILAAIALHRIASDRLRYFFQVCFVVPMIIPAMVFLLIWKSFYEPEFGLVNRFLNATGLMSVLNWLDGVMPSIANQLEPVSNHFINPIFGSVGGIVLLGAIIITFSFRKERTPSRIGDYLWILVGSCLFPISSSAGLLVSASGWLSLFGAFVIWMFFGSRRMSGSWIIWPFIILAGVLVFWGGIMWRLSALLLVGMAVYELVRSKRDYFTGRPLIIYIGLAVITVGSLLILFGSIWTSPIDQFANGKPAWLGNKDLVIPAILFWGFPWVGTVGVLIYLSGLQNISEDVYEAARLDGVTPLGMIFRIELPLIMTQVRINIIFMTINTLVAYEIFFILLGVDGGPGNKGLVPGLFMFQAAFVDGQFGYACALGMVLFVIILLLTVINQKFVKVDK</sequence>
<dbReference type="CDD" id="cd06261">
    <property type="entry name" value="TM_PBP2"/>
    <property type="match status" value="1"/>
</dbReference>
<dbReference type="PANTHER" id="PTHR43227:SF11">
    <property type="entry name" value="BLL4140 PROTEIN"/>
    <property type="match status" value="1"/>
</dbReference>
<keyword evidence="6 7" id="KW-0472">Membrane</keyword>
<keyword evidence="3" id="KW-1003">Cell membrane</keyword>
<gene>
    <name evidence="9" type="ORF">H5P30_17730</name>
</gene>
<evidence type="ECO:0000256" key="6">
    <source>
        <dbReference type="ARBA" id="ARBA00023136"/>
    </source>
</evidence>
<evidence type="ECO:0000256" key="5">
    <source>
        <dbReference type="ARBA" id="ARBA00022989"/>
    </source>
</evidence>
<evidence type="ECO:0000256" key="7">
    <source>
        <dbReference type="SAM" id="Phobius"/>
    </source>
</evidence>
<dbReference type="PROSITE" id="PS50928">
    <property type="entry name" value="ABC_TM1"/>
    <property type="match status" value="1"/>
</dbReference>
<dbReference type="GO" id="GO:0005886">
    <property type="term" value="C:plasma membrane"/>
    <property type="evidence" value="ECO:0007669"/>
    <property type="project" value="UniProtKB-SubCell"/>
</dbReference>
<reference evidence="9 10" key="1">
    <citation type="submission" date="2020-07" db="EMBL/GenBank/DDBJ databases">
        <authorList>
            <person name="Feng X."/>
        </authorList>
    </citation>
    <scope>NUCLEOTIDE SEQUENCE [LARGE SCALE GENOMIC DNA]</scope>
    <source>
        <strain evidence="9 10">JCM14086</strain>
    </source>
</reference>
<evidence type="ECO:0000259" key="8">
    <source>
        <dbReference type="PROSITE" id="PS50928"/>
    </source>
</evidence>
<keyword evidence="10" id="KW-1185">Reference proteome</keyword>
<feature type="transmembrane region" description="Helical" evidence="7">
    <location>
        <begin position="88"/>
        <end position="108"/>
    </location>
</feature>
<evidence type="ECO:0000256" key="4">
    <source>
        <dbReference type="ARBA" id="ARBA00022692"/>
    </source>
</evidence>
<dbReference type="Gene3D" id="1.10.3720.10">
    <property type="entry name" value="MetI-like"/>
    <property type="match status" value="2"/>
</dbReference>
<feature type="transmembrane region" description="Helical" evidence="7">
    <location>
        <begin position="421"/>
        <end position="441"/>
    </location>
</feature>
<feature type="transmembrane region" description="Helical" evidence="7">
    <location>
        <begin position="221"/>
        <end position="237"/>
    </location>
</feature>
<dbReference type="InterPro" id="IPR035906">
    <property type="entry name" value="MetI-like_sf"/>
</dbReference>
<keyword evidence="4 7" id="KW-0812">Transmembrane</keyword>
<feature type="transmembrane region" description="Helical" evidence="7">
    <location>
        <begin position="266"/>
        <end position="282"/>
    </location>
</feature>
<keyword evidence="2" id="KW-0813">Transport</keyword>
<feature type="transmembrane region" description="Helical" evidence="7">
    <location>
        <begin position="120"/>
        <end position="141"/>
    </location>
</feature>
<feature type="transmembrane region" description="Helical" evidence="7">
    <location>
        <begin position="466"/>
        <end position="486"/>
    </location>
</feature>
<evidence type="ECO:0000256" key="2">
    <source>
        <dbReference type="ARBA" id="ARBA00022448"/>
    </source>
</evidence>
<dbReference type="GO" id="GO:0055085">
    <property type="term" value="P:transmembrane transport"/>
    <property type="evidence" value="ECO:0007669"/>
    <property type="project" value="InterPro"/>
</dbReference>
<comment type="caution">
    <text evidence="9">The sequence shown here is derived from an EMBL/GenBank/DDBJ whole genome shotgun (WGS) entry which is preliminary data.</text>
</comment>
<feature type="transmembrane region" description="Helical" evidence="7">
    <location>
        <begin position="186"/>
        <end position="209"/>
    </location>
</feature>
<feature type="transmembrane region" description="Helical" evidence="7">
    <location>
        <begin position="316"/>
        <end position="338"/>
    </location>
</feature>
<keyword evidence="5 7" id="KW-1133">Transmembrane helix</keyword>
<dbReference type="AlphaFoldDB" id="A0A7X1B0Z1"/>
<dbReference type="EMBL" id="JACHVA010000127">
    <property type="protein sequence ID" value="MBC2603625.1"/>
    <property type="molecule type" value="Genomic_DNA"/>
</dbReference>
<evidence type="ECO:0000313" key="10">
    <source>
        <dbReference type="Proteomes" id="UP000525652"/>
    </source>
</evidence>
<evidence type="ECO:0000313" key="9">
    <source>
        <dbReference type="EMBL" id="MBC2603625.1"/>
    </source>
</evidence>
<feature type="domain" description="ABC transmembrane type-1" evidence="8">
    <location>
        <begin position="85"/>
        <end position="487"/>
    </location>
</feature>
<organism evidence="9 10">
    <name type="scientific">Puniceicoccus vermicola</name>
    <dbReference type="NCBI Taxonomy" id="388746"/>
    <lineage>
        <taxon>Bacteria</taxon>
        <taxon>Pseudomonadati</taxon>
        <taxon>Verrucomicrobiota</taxon>
        <taxon>Opitutia</taxon>
        <taxon>Puniceicoccales</taxon>
        <taxon>Puniceicoccaceae</taxon>
        <taxon>Puniceicoccus</taxon>
    </lineage>
</organism>
<evidence type="ECO:0000256" key="3">
    <source>
        <dbReference type="ARBA" id="ARBA00022475"/>
    </source>
</evidence>
<comment type="subcellular location">
    <subcellularLocation>
        <location evidence="1">Cell membrane</location>
        <topology evidence="1">Multi-pass membrane protein</topology>
    </subcellularLocation>
</comment>